<reference evidence="2 3" key="1">
    <citation type="submission" date="2020-02" db="EMBL/GenBank/DDBJ databases">
        <title>Genome sequence of strain CCNWXJ40-4.</title>
        <authorList>
            <person name="Gao J."/>
            <person name="Sun J."/>
        </authorList>
    </citation>
    <scope>NUCLEOTIDE SEQUENCE [LARGE SCALE GENOMIC DNA]</scope>
    <source>
        <strain evidence="2 3">CCNWXJ 40-4</strain>
    </source>
</reference>
<organism evidence="2 3">
    <name type="scientific">Allomesorhizobium camelthorni</name>
    <dbReference type="NCBI Taxonomy" id="475069"/>
    <lineage>
        <taxon>Bacteria</taxon>
        <taxon>Pseudomonadati</taxon>
        <taxon>Pseudomonadota</taxon>
        <taxon>Alphaproteobacteria</taxon>
        <taxon>Hyphomicrobiales</taxon>
        <taxon>Phyllobacteriaceae</taxon>
        <taxon>Allomesorhizobium</taxon>
    </lineage>
</organism>
<dbReference type="AlphaFoldDB" id="A0A6G4WL08"/>
<feature type="transmembrane region" description="Helical" evidence="1">
    <location>
        <begin position="133"/>
        <end position="153"/>
    </location>
</feature>
<keyword evidence="1" id="KW-1133">Transmembrane helix</keyword>
<evidence type="ECO:0000256" key="1">
    <source>
        <dbReference type="SAM" id="Phobius"/>
    </source>
</evidence>
<proteinExistence type="predicted"/>
<evidence type="ECO:0000313" key="2">
    <source>
        <dbReference type="EMBL" id="NGO55451.1"/>
    </source>
</evidence>
<keyword evidence="3" id="KW-1185">Reference proteome</keyword>
<dbReference type="EMBL" id="JAAKZF010000100">
    <property type="protein sequence ID" value="NGO55451.1"/>
    <property type="molecule type" value="Genomic_DNA"/>
</dbReference>
<evidence type="ECO:0008006" key="4">
    <source>
        <dbReference type="Google" id="ProtNLM"/>
    </source>
</evidence>
<feature type="transmembrane region" description="Helical" evidence="1">
    <location>
        <begin position="85"/>
        <end position="104"/>
    </location>
</feature>
<feature type="transmembrane region" description="Helical" evidence="1">
    <location>
        <begin position="12"/>
        <end position="35"/>
    </location>
</feature>
<protein>
    <recommendedName>
        <fullName evidence="4">DUF2269 domain-containing protein</fullName>
    </recommendedName>
</protein>
<evidence type="ECO:0000313" key="3">
    <source>
        <dbReference type="Proteomes" id="UP001642900"/>
    </source>
</evidence>
<dbReference type="Proteomes" id="UP001642900">
    <property type="component" value="Unassembled WGS sequence"/>
</dbReference>
<comment type="caution">
    <text evidence="2">The sequence shown here is derived from an EMBL/GenBank/DDBJ whole genome shotgun (WGS) entry which is preliminary data.</text>
</comment>
<sequence>MIMTPSARKFALTAHVTSSVGALGAVAGFLVLAIVGLTSKDSQMVRVAYPAMELIARYVIVPLVLASLITGLIQSLGTTWGLFRHYWVLAKLLLNALVTIVLLLQMDGISCVAAAAAETALSDTDLLGLRRSILTHAVGGLLVLLVPVALSIYKPRGMTRYGWRKHHEGSTAAPQP</sequence>
<gene>
    <name evidence="2" type="ORF">G6N73_31150</name>
</gene>
<keyword evidence="1" id="KW-0472">Membrane</keyword>
<name>A0A6G4WL08_9HYPH</name>
<accession>A0A6G4WL08</accession>
<keyword evidence="1" id="KW-0812">Transmembrane</keyword>
<feature type="transmembrane region" description="Helical" evidence="1">
    <location>
        <begin position="55"/>
        <end position="73"/>
    </location>
</feature>